<organism evidence="6 7">
    <name type="scientific">Sphingobacterium tabacisoli</name>
    <dbReference type="NCBI Taxonomy" id="2044855"/>
    <lineage>
        <taxon>Bacteria</taxon>
        <taxon>Pseudomonadati</taxon>
        <taxon>Bacteroidota</taxon>
        <taxon>Sphingobacteriia</taxon>
        <taxon>Sphingobacteriales</taxon>
        <taxon>Sphingobacteriaceae</taxon>
        <taxon>Sphingobacterium</taxon>
    </lineage>
</organism>
<dbReference type="Gene3D" id="3.40.30.10">
    <property type="entry name" value="Glutaredoxin"/>
    <property type="match status" value="1"/>
</dbReference>
<sequence length="414" mass="47703">MKGYSMICLLVWFGYTLTIGQSKSIDRSWQLVVGESVPEITAMPIVNWEQSEIDLGNYKDKVVVLEFFDTYCATCIEGMPHLQRIQQQMRQKLLVLMVTWQSKEVIEKFYRDNRFLKENNVKLPTVVADTLMRKYFPHQGVPHTVFLYKGKVQAITYPDYVKERFIEELYNTGKLAVPQKDDFREKVRMLEEGSDMVGSVKITGYQESLEEKPGLTIESDSVSGFYKTYFYNVGILNAYKAMLAYIKKPTFILTEQRILWKVKDPSKYRYQEGTGGSHIWLTQYGISYERRSTVVGDLSDQAKLVLNDLNSLLGLSVYWDTLEMNCLIIRKTGKKVRSKDTVKTGKKIDNIGILTFLMDYSGDYPPVIDESGFKGHLEIGSYSNIKELNDQLSYYGLEVVSGRRSVEVLVVEEK</sequence>
<comment type="subcellular location">
    <subcellularLocation>
        <location evidence="1">Cell envelope</location>
    </subcellularLocation>
</comment>
<keyword evidence="3" id="KW-1015">Disulfide bond</keyword>
<dbReference type="InterPro" id="IPR000866">
    <property type="entry name" value="AhpC/TSA"/>
</dbReference>
<dbReference type="PROSITE" id="PS51352">
    <property type="entry name" value="THIOREDOXIN_2"/>
    <property type="match status" value="1"/>
</dbReference>
<evidence type="ECO:0000256" key="2">
    <source>
        <dbReference type="ARBA" id="ARBA00022748"/>
    </source>
</evidence>
<dbReference type="CDD" id="cd02966">
    <property type="entry name" value="TlpA_like_family"/>
    <property type="match status" value="1"/>
</dbReference>
<dbReference type="InterPro" id="IPR050553">
    <property type="entry name" value="Thioredoxin_ResA/DsbE_sf"/>
</dbReference>
<evidence type="ECO:0000313" key="6">
    <source>
        <dbReference type="EMBL" id="MFD2556718.1"/>
    </source>
</evidence>
<dbReference type="Proteomes" id="UP001597440">
    <property type="component" value="Unassembled WGS sequence"/>
</dbReference>
<dbReference type="InterPro" id="IPR036249">
    <property type="entry name" value="Thioredoxin-like_sf"/>
</dbReference>
<feature type="domain" description="Thioredoxin" evidence="5">
    <location>
        <begin position="31"/>
        <end position="171"/>
    </location>
</feature>
<accession>A0ABW5L7H4</accession>
<keyword evidence="7" id="KW-1185">Reference proteome</keyword>
<keyword evidence="4" id="KW-0676">Redox-active center</keyword>
<dbReference type="PANTHER" id="PTHR42852">
    <property type="entry name" value="THIOL:DISULFIDE INTERCHANGE PROTEIN DSBE"/>
    <property type="match status" value="1"/>
</dbReference>
<evidence type="ECO:0000256" key="1">
    <source>
        <dbReference type="ARBA" id="ARBA00004196"/>
    </source>
</evidence>
<comment type="caution">
    <text evidence="6">The sequence shown here is derived from an EMBL/GenBank/DDBJ whole genome shotgun (WGS) entry which is preliminary data.</text>
</comment>
<protein>
    <submittedName>
        <fullName evidence="6">TlpA family protein disulfide reductase</fullName>
    </submittedName>
</protein>
<dbReference type="InterPro" id="IPR013766">
    <property type="entry name" value="Thioredoxin_domain"/>
</dbReference>
<evidence type="ECO:0000259" key="5">
    <source>
        <dbReference type="PROSITE" id="PS51352"/>
    </source>
</evidence>
<evidence type="ECO:0000256" key="3">
    <source>
        <dbReference type="ARBA" id="ARBA00023157"/>
    </source>
</evidence>
<evidence type="ECO:0000256" key="4">
    <source>
        <dbReference type="ARBA" id="ARBA00023284"/>
    </source>
</evidence>
<proteinExistence type="predicted"/>
<dbReference type="PANTHER" id="PTHR42852:SF6">
    <property type="entry name" value="THIOL:DISULFIDE INTERCHANGE PROTEIN DSBE"/>
    <property type="match status" value="1"/>
</dbReference>
<name>A0ABW5L7H4_9SPHI</name>
<keyword evidence="2" id="KW-0201">Cytochrome c-type biogenesis</keyword>
<reference evidence="7" key="1">
    <citation type="journal article" date="2019" name="Int. J. Syst. Evol. Microbiol.">
        <title>The Global Catalogue of Microorganisms (GCM) 10K type strain sequencing project: providing services to taxonomists for standard genome sequencing and annotation.</title>
        <authorList>
            <consortium name="The Broad Institute Genomics Platform"/>
            <consortium name="The Broad Institute Genome Sequencing Center for Infectious Disease"/>
            <person name="Wu L."/>
            <person name="Ma J."/>
        </authorList>
    </citation>
    <scope>NUCLEOTIDE SEQUENCE [LARGE SCALE GENOMIC DNA]</scope>
    <source>
        <strain evidence="7">KCTC 52298</strain>
    </source>
</reference>
<evidence type="ECO:0000313" key="7">
    <source>
        <dbReference type="Proteomes" id="UP001597440"/>
    </source>
</evidence>
<dbReference type="Pfam" id="PF00578">
    <property type="entry name" value="AhpC-TSA"/>
    <property type="match status" value="1"/>
</dbReference>
<dbReference type="RefSeq" id="WP_210354873.1">
    <property type="nucleotide sequence ID" value="NZ_JAEQMU010000002.1"/>
</dbReference>
<gene>
    <name evidence="6" type="ORF">ACFSQW_20185</name>
</gene>
<dbReference type="EMBL" id="JBHULD010000025">
    <property type="protein sequence ID" value="MFD2556718.1"/>
    <property type="molecule type" value="Genomic_DNA"/>
</dbReference>
<dbReference type="SUPFAM" id="SSF52833">
    <property type="entry name" value="Thioredoxin-like"/>
    <property type="match status" value="1"/>
</dbReference>